<evidence type="ECO:0000256" key="1">
    <source>
        <dbReference type="ARBA" id="ARBA00022737"/>
    </source>
</evidence>
<feature type="domain" description="MucBP" evidence="5">
    <location>
        <begin position="536"/>
        <end position="598"/>
    </location>
</feature>
<feature type="domain" description="MucBP" evidence="5">
    <location>
        <begin position="608"/>
        <end position="669"/>
    </location>
</feature>
<reference evidence="6 7" key="1">
    <citation type="submission" date="2022-03" db="EMBL/GenBank/DDBJ databases">
        <title>Draft genome sequence of Furfurilactobacillus curtus JCM 31185.</title>
        <authorList>
            <person name="Suzuki S."/>
            <person name="Endo A."/>
            <person name="Kajikawa A."/>
        </authorList>
    </citation>
    <scope>NUCLEOTIDE SEQUENCE [LARGE SCALE GENOMIC DNA]</scope>
    <source>
        <strain evidence="6 7">JCM 31185</strain>
    </source>
</reference>
<dbReference type="Pfam" id="PF06458">
    <property type="entry name" value="MucBP"/>
    <property type="match status" value="11"/>
</dbReference>
<evidence type="ECO:0000313" key="7">
    <source>
        <dbReference type="Proteomes" id="UP001628078"/>
    </source>
</evidence>
<feature type="region of interest" description="Disordered" evidence="2">
    <location>
        <begin position="1100"/>
        <end position="1201"/>
    </location>
</feature>
<dbReference type="InterPro" id="IPR013320">
    <property type="entry name" value="ConA-like_dom_sf"/>
</dbReference>
<keyword evidence="1" id="KW-0677">Repeat</keyword>
<dbReference type="SUPFAM" id="SSF49899">
    <property type="entry name" value="Concanavalin A-like lectins/glucanases"/>
    <property type="match status" value="1"/>
</dbReference>
<feature type="domain" description="MucBP" evidence="5">
    <location>
        <begin position="892"/>
        <end position="953"/>
    </location>
</feature>
<keyword evidence="3" id="KW-0472">Membrane</keyword>
<feature type="domain" description="MucBP" evidence="5">
    <location>
        <begin position="679"/>
        <end position="740"/>
    </location>
</feature>
<feature type="domain" description="MucBP" evidence="5">
    <location>
        <begin position="750"/>
        <end position="810"/>
    </location>
</feature>
<feature type="domain" description="MucBP" evidence="5">
    <location>
        <begin position="307"/>
        <end position="374"/>
    </location>
</feature>
<gene>
    <name evidence="6" type="ORF">JCM31185_19370</name>
</gene>
<dbReference type="Gene3D" id="3.10.20.320">
    <property type="entry name" value="Putative peptidoglycan bound protein (lpxtg motif)"/>
    <property type="match status" value="11"/>
</dbReference>
<dbReference type="InterPro" id="IPR056573">
    <property type="entry name" value="Lectin_L-type_dom"/>
</dbReference>
<dbReference type="CDD" id="cd01951">
    <property type="entry name" value="lectin_L-type"/>
    <property type="match status" value="1"/>
</dbReference>
<dbReference type="EMBL" id="BQXO01000012">
    <property type="protein sequence ID" value="GKT06650.1"/>
    <property type="molecule type" value="Genomic_DNA"/>
</dbReference>
<feature type="domain" description="MucBP" evidence="5">
    <location>
        <begin position="822"/>
        <end position="880"/>
    </location>
</feature>
<proteinExistence type="predicted"/>
<feature type="compositionally biased region" description="Low complexity" evidence="2">
    <location>
        <begin position="1114"/>
        <end position="1132"/>
    </location>
</feature>
<feature type="signal peptide" evidence="4">
    <location>
        <begin position="1"/>
        <end position="19"/>
    </location>
</feature>
<accession>A0ABQ5JQN8</accession>
<feature type="domain" description="MucBP" evidence="5">
    <location>
        <begin position="966"/>
        <end position="1025"/>
    </location>
</feature>
<dbReference type="PROSITE" id="PS51257">
    <property type="entry name" value="PROKAR_LIPOPROTEIN"/>
    <property type="match status" value="1"/>
</dbReference>
<organism evidence="6 7">
    <name type="scientific">Furfurilactobacillus curtus</name>
    <dbReference type="NCBI Taxonomy" id="1746200"/>
    <lineage>
        <taxon>Bacteria</taxon>
        <taxon>Bacillati</taxon>
        <taxon>Bacillota</taxon>
        <taxon>Bacilli</taxon>
        <taxon>Lactobacillales</taxon>
        <taxon>Lactobacillaceae</taxon>
        <taxon>Furfurilactobacillus</taxon>
    </lineage>
</organism>
<dbReference type="Pfam" id="PF18483">
    <property type="entry name" value="Lectin_L-type_dom"/>
    <property type="match status" value="1"/>
</dbReference>
<feature type="transmembrane region" description="Helical" evidence="3">
    <location>
        <begin position="1205"/>
        <end position="1222"/>
    </location>
</feature>
<dbReference type="Gene3D" id="2.60.120.200">
    <property type="match status" value="1"/>
</dbReference>
<dbReference type="InterPro" id="IPR009459">
    <property type="entry name" value="MucBP_dom"/>
</dbReference>
<feature type="domain" description="MucBP" evidence="5">
    <location>
        <begin position="464"/>
        <end position="527"/>
    </location>
</feature>
<evidence type="ECO:0000256" key="3">
    <source>
        <dbReference type="SAM" id="Phobius"/>
    </source>
</evidence>
<evidence type="ECO:0000256" key="2">
    <source>
        <dbReference type="SAM" id="MobiDB-lite"/>
    </source>
</evidence>
<feature type="domain" description="MucBP" evidence="5">
    <location>
        <begin position="395"/>
        <end position="454"/>
    </location>
</feature>
<feature type="domain" description="MucBP" evidence="5">
    <location>
        <begin position="1039"/>
        <end position="1097"/>
    </location>
</feature>
<comment type="caution">
    <text evidence="6">The sequence shown here is derived from an EMBL/GenBank/DDBJ whole genome shotgun (WGS) entry which is preliminary data.</text>
</comment>
<evidence type="ECO:0000313" key="6">
    <source>
        <dbReference type="EMBL" id="GKT06650.1"/>
    </source>
</evidence>
<protein>
    <recommendedName>
        <fullName evidence="5">MucBP domain-containing protein</fullName>
    </recommendedName>
</protein>
<evidence type="ECO:0000259" key="5">
    <source>
        <dbReference type="Pfam" id="PF06458"/>
    </source>
</evidence>
<sequence length="1226" mass="134526">MKKTILAATLPLVAGSCLTGMPALIVSADKTDKQPHAQIFKPKTSSVLNELILSKQQATSQEISNQASKSIVEVTPENFLDHFGLQSNATYNNGVVTLTPDKTQQKGSMFLKDKVDFTKDFTFEGAVDLGSKVGPSGADGIAFFFHAGEPSAIGNYGALLGMNLPNTFGLKLDTFFNDYSAPDPNSNDESHFFGWPADLRIDKANQYGAWVQTDASGNPSYDFNQAQAIPDTEMNGQFQNFKMTYTAAGNQLTITYGAHTWTKTVSEPDVAKAFTIAASTGAMSNLQQVKFTKMSYTPDNEAPAKINVKYVYVDPSSGNEREVSPMTEAIGEDGEEYISKPAVVSGYKLDESRLPDNATEIFDSENVKTITYYYLRDPDSLRNVVRMQFLKQGTDIQLTSEEEMSDFVGETWTSPYIDTPKAIPGWHLVERPTTETGIYASPEITGPTVLKYYYEQNDPIEYGKITVEYRNRQTNEEVATPETLEVPLSTQYNITDLRKSVPGYQLVDYPIEQGTLSTPTLTLIYYYDEIPQASAVTVHYVDKDRQDVDLIASKRLTGIAGDEYSADVEDIDGYEIYDQSQATGFFEKEERDVYILYTKTPDPVEKGTVHVVHQYEDGTKIDEATLTGDIGEPYNTKPLEDYQLAENGQPENANGTFTSDPQTVTYVYTKTPDPVEKGTVHVVHQYEDGTKIDEATLTGDIGEPYNTKPLENYQLAENGQPENANGTFTSDPQTVTYVYTKTPDPVEKGTVHVVHQYEDGETISTEDLTGDVATAYTTKQLTGYKLADDGYPDNANGTFTSESQTVTYTYVRETPPVEIGSIHVIHRYQNGEVIAEYTSSDVVGASYKTEPLAGYDLISTPDNANGTYASETQTIVYEYKDVDPEPPVTNGTVNVVHQYEDGTKITEYSMAGAVGQDYLTEPLPDYTLTANGQPANATGKFIDGTIQVTYIYEKPEDPQPPVQLGQVTVNHQYEDGTLIHSYELAGPVGEAYQTEPIAGLSLVTQPTNAKGQYTNQPQTVTYVYRNGDPDPQPPVQLGQVHVIHQYEDGSLIHDYRTSGIVGDAYTTSPLPGYQLVKKPANANGEFTANEQTVIYVYAQADPEPGNPEEPEDPTNPIDPEGPTDPSRPTDPTSPEHPTAPADPSGTGTATANTVQSPSTGLTEDLLATTNRKSTPAANKNASSLSKPAAEKTPDTGRQQSRKTSILVGIGLFLTSLFTLSFYRRRH</sequence>
<feature type="compositionally biased region" description="Polar residues" evidence="2">
    <location>
        <begin position="1145"/>
        <end position="1185"/>
    </location>
</feature>
<keyword evidence="3" id="KW-0812">Transmembrane</keyword>
<dbReference type="Proteomes" id="UP001628078">
    <property type="component" value="Unassembled WGS sequence"/>
</dbReference>
<keyword evidence="4" id="KW-0732">Signal</keyword>
<evidence type="ECO:0000256" key="4">
    <source>
        <dbReference type="SAM" id="SignalP"/>
    </source>
</evidence>
<dbReference type="RefSeq" id="WP_407884967.1">
    <property type="nucleotide sequence ID" value="NZ_BQXO01000012.1"/>
</dbReference>
<keyword evidence="3" id="KW-1133">Transmembrane helix</keyword>
<name>A0ABQ5JQN8_9LACO</name>
<keyword evidence="7" id="KW-1185">Reference proteome</keyword>
<feature type="chain" id="PRO_5045436282" description="MucBP domain-containing protein" evidence="4">
    <location>
        <begin position="20"/>
        <end position="1226"/>
    </location>
</feature>